<name>A0ABQ2NV95_9BACI</name>
<dbReference type="RefSeq" id="WP_188734629.1">
    <property type="nucleotide sequence ID" value="NZ_BMLW01000006.1"/>
</dbReference>
<proteinExistence type="predicted"/>
<accession>A0ABQ2NV95</accession>
<gene>
    <name evidence="1" type="ORF">GCM10011346_23560</name>
</gene>
<sequence length="74" mass="8107">MGNPFIIAVGGVSGSGKTTVSKDLSSKLGNAKTLFFDDYDFNGPSNIIDWVERGADYDEWDLDLLLTQLSHPKK</sequence>
<organism evidence="1 2">
    <name type="scientific">Oceanobacillus neutriphilus</name>
    <dbReference type="NCBI Taxonomy" id="531815"/>
    <lineage>
        <taxon>Bacteria</taxon>
        <taxon>Bacillati</taxon>
        <taxon>Bacillota</taxon>
        <taxon>Bacilli</taxon>
        <taxon>Bacillales</taxon>
        <taxon>Bacillaceae</taxon>
        <taxon>Oceanobacillus</taxon>
    </lineage>
</organism>
<dbReference type="InterPro" id="IPR027417">
    <property type="entry name" value="P-loop_NTPase"/>
</dbReference>
<keyword evidence="2" id="KW-1185">Reference proteome</keyword>
<evidence type="ECO:0000313" key="1">
    <source>
        <dbReference type="EMBL" id="GGP11430.1"/>
    </source>
</evidence>
<reference evidence="2" key="1">
    <citation type="journal article" date="2019" name="Int. J. Syst. Evol. Microbiol.">
        <title>The Global Catalogue of Microorganisms (GCM) 10K type strain sequencing project: providing services to taxonomists for standard genome sequencing and annotation.</title>
        <authorList>
            <consortium name="The Broad Institute Genomics Platform"/>
            <consortium name="The Broad Institute Genome Sequencing Center for Infectious Disease"/>
            <person name="Wu L."/>
            <person name="Ma J."/>
        </authorList>
    </citation>
    <scope>NUCLEOTIDE SEQUENCE [LARGE SCALE GENOMIC DNA]</scope>
    <source>
        <strain evidence="2">CGMCC 1.7693</strain>
    </source>
</reference>
<evidence type="ECO:0008006" key="3">
    <source>
        <dbReference type="Google" id="ProtNLM"/>
    </source>
</evidence>
<dbReference type="Gene3D" id="3.40.50.300">
    <property type="entry name" value="P-loop containing nucleotide triphosphate hydrolases"/>
    <property type="match status" value="1"/>
</dbReference>
<dbReference type="EMBL" id="BMLW01000006">
    <property type="protein sequence ID" value="GGP11430.1"/>
    <property type="molecule type" value="Genomic_DNA"/>
</dbReference>
<dbReference type="SUPFAM" id="SSF52540">
    <property type="entry name" value="P-loop containing nucleoside triphosphate hydrolases"/>
    <property type="match status" value="1"/>
</dbReference>
<evidence type="ECO:0000313" key="2">
    <source>
        <dbReference type="Proteomes" id="UP000641206"/>
    </source>
</evidence>
<protein>
    <recommendedName>
        <fullName evidence="3">Uridine kinase</fullName>
    </recommendedName>
</protein>
<comment type="caution">
    <text evidence="1">The sequence shown here is derived from an EMBL/GenBank/DDBJ whole genome shotgun (WGS) entry which is preliminary data.</text>
</comment>
<dbReference type="Proteomes" id="UP000641206">
    <property type="component" value="Unassembled WGS sequence"/>
</dbReference>